<proteinExistence type="predicted"/>
<dbReference type="Proteomes" id="UP000824881">
    <property type="component" value="Unassembled WGS sequence"/>
</dbReference>
<gene>
    <name evidence="1" type="ORF">CCMSSC00406_0003825</name>
</gene>
<comment type="caution">
    <text evidence="1">The sequence shown here is derived from an EMBL/GenBank/DDBJ whole genome shotgun (WGS) entry which is preliminary data.</text>
</comment>
<dbReference type="EMBL" id="WQMT02000007">
    <property type="protein sequence ID" value="KAG9220726.1"/>
    <property type="molecule type" value="Genomic_DNA"/>
</dbReference>
<accession>A0ACB7ISW2</accession>
<keyword evidence="2" id="KW-1185">Reference proteome</keyword>
<name>A0ACB7ISW2_PLECO</name>
<evidence type="ECO:0000313" key="2">
    <source>
        <dbReference type="Proteomes" id="UP000824881"/>
    </source>
</evidence>
<reference evidence="1 2" key="1">
    <citation type="journal article" date="2021" name="Appl. Environ. Microbiol.">
        <title>Genetic linkage and physical mapping for an oyster mushroom Pleurotus cornucopiae and QTL analysis for the trait cap color.</title>
        <authorList>
            <person name="Zhang Y."/>
            <person name="Gao W."/>
            <person name="Sonnenberg A."/>
            <person name="Chen Q."/>
            <person name="Zhang J."/>
            <person name="Huang C."/>
        </authorList>
    </citation>
    <scope>NUCLEOTIDE SEQUENCE [LARGE SCALE GENOMIC DNA]</scope>
    <source>
        <strain evidence="1">CCMSSC00406</strain>
    </source>
</reference>
<organism evidence="1 2">
    <name type="scientific">Pleurotus cornucopiae</name>
    <name type="common">Cornucopia mushroom</name>
    <dbReference type="NCBI Taxonomy" id="5321"/>
    <lineage>
        <taxon>Eukaryota</taxon>
        <taxon>Fungi</taxon>
        <taxon>Dikarya</taxon>
        <taxon>Basidiomycota</taxon>
        <taxon>Agaricomycotina</taxon>
        <taxon>Agaricomycetes</taxon>
        <taxon>Agaricomycetidae</taxon>
        <taxon>Agaricales</taxon>
        <taxon>Pleurotineae</taxon>
        <taxon>Pleurotaceae</taxon>
        <taxon>Pleurotus</taxon>
    </lineage>
</organism>
<sequence>MPRGRWKWSLVERRVDASSTGHDPAEASHMLSSPDSDLHGELPNSWSWNDPLPVRYPSPDYDDPFAPLWTLRRKVPPEECSPHLESTSSVTFSALNPNNSDTDYELEYDCPSSSGFFDEYSPSIIQSSARVCDPSPHALHRSCPEHPYNNRDHTAMATSDGSTSSSMISLKSVSAAPTNVPYIIDLTTQEFRPTKATRQRKPVTPQRTKSPKATNADHLVTPTSNLQIFTIDAPRKVPQITVRRKPVSPASVERPGSGLDLTLSETSATSVPPPDSFARYMSAFADQSMHVQFNIPRNRPLSRPGTSRSFRAPRDLDVPSRSQLQQAALLSVVGQRGERISFGELFQKQKTLVIFIRHFWCPLCQDYMASVSRSVSPEMLKRAGVKLVIISNGSHKMIRSYRKIFRTPFQVYTDPTHRVYDALGMTTEVADEFTAPGGYVRHGVFGGIAMVVANALKVGMPVWERGGDISRLGGEFILGPGITCSFAHRMQNPRSHAPIMRLIAEVGVDVATPEARSPSPASKPPNMTEEEEMQWMKGRRRSLAALKARKVQRRGGSQWCGGSNCLINVDSKEST</sequence>
<protein>
    <submittedName>
        <fullName evidence="1">Uncharacterized protein</fullName>
    </submittedName>
</protein>
<evidence type="ECO:0000313" key="1">
    <source>
        <dbReference type="EMBL" id="KAG9220726.1"/>
    </source>
</evidence>